<evidence type="ECO:0000256" key="1">
    <source>
        <dbReference type="ARBA" id="ARBA00010884"/>
    </source>
</evidence>
<organism evidence="3">
    <name type="scientific">Sesamum calycinum</name>
    <dbReference type="NCBI Taxonomy" id="2727403"/>
    <lineage>
        <taxon>Eukaryota</taxon>
        <taxon>Viridiplantae</taxon>
        <taxon>Streptophyta</taxon>
        <taxon>Embryophyta</taxon>
        <taxon>Tracheophyta</taxon>
        <taxon>Spermatophyta</taxon>
        <taxon>Magnoliopsida</taxon>
        <taxon>eudicotyledons</taxon>
        <taxon>Gunneridae</taxon>
        <taxon>Pentapetalae</taxon>
        <taxon>asterids</taxon>
        <taxon>lamiids</taxon>
        <taxon>Lamiales</taxon>
        <taxon>Pedaliaceae</taxon>
        <taxon>Sesamum</taxon>
    </lineage>
</organism>
<dbReference type="GO" id="GO:0034338">
    <property type="term" value="F:short-chain carboxylesterase activity"/>
    <property type="evidence" value="ECO:0007669"/>
    <property type="project" value="TreeGrafter"/>
</dbReference>
<dbReference type="SUPFAM" id="SSF53474">
    <property type="entry name" value="alpha/beta-Hydrolases"/>
    <property type="match status" value="1"/>
</dbReference>
<comment type="caution">
    <text evidence="3">The sequence shown here is derived from an EMBL/GenBank/DDBJ whole genome shotgun (WGS) entry which is preliminary data.</text>
</comment>
<accession>A0AAW2QYM1</accession>
<evidence type="ECO:0000259" key="2">
    <source>
        <dbReference type="Pfam" id="PF00561"/>
    </source>
</evidence>
<reference evidence="3" key="2">
    <citation type="journal article" date="2024" name="Plant">
        <title>Genomic evolution and insights into agronomic trait innovations of Sesamum species.</title>
        <authorList>
            <person name="Miao H."/>
            <person name="Wang L."/>
            <person name="Qu L."/>
            <person name="Liu H."/>
            <person name="Sun Y."/>
            <person name="Le M."/>
            <person name="Wang Q."/>
            <person name="Wei S."/>
            <person name="Zheng Y."/>
            <person name="Lin W."/>
            <person name="Duan Y."/>
            <person name="Cao H."/>
            <person name="Xiong S."/>
            <person name="Wang X."/>
            <person name="Wei L."/>
            <person name="Li C."/>
            <person name="Ma Q."/>
            <person name="Ju M."/>
            <person name="Zhao R."/>
            <person name="Li G."/>
            <person name="Mu C."/>
            <person name="Tian Q."/>
            <person name="Mei H."/>
            <person name="Zhang T."/>
            <person name="Gao T."/>
            <person name="Zhang H."/>
        </authorList>
    </citation>
    <scope>NUCLEOTIDE SEQUENCE</scope>
    <source>
        <strain evidence="3">KEN8</strain>
    </source>
</reference>
<proteinExistence type="inferred from homology"/>
<dbReference type="PROSITE" id="PS01133">
    <property type="entry name" value="UPF0017"/>
    <property type="match status" value="1"/>
</dbReference>
<feature type="domain" description="AB hydrolase-1" evidence="2">
    <location>
        <begin position="140"/>
        <end position="226"/>
    </location>
</feature>
<protein>
    <submittedName>
        <fullName evidence="3">Embryogenesis-associated protein</fullName>
    </submittedName>
</protein>
<dbReference type="PANTHER" id="PTHR10794">
    <property type="entry name" value="ABHYDROLASE DOMAIN-CONTAINING PROTEIN"/>
    <property type="match status" value="1"/>
</dbReference>
<reference evidence="3" key="1">
    <citation type="submission" date="2020-06" db="EMBL/GenBank/DDBJ databases">
        <authorList>
            <person name="Li T."/>
            <person name="Hu X."/>
            <person name="Zhang T."/>
            <person name="Song X."/>
            <person name="Zhang H."/>
            <person name="Dai N."/>
            <person name="Sheng W."/>
            <person name="Hou X."/>
            <person name="Wei L."/>
        </authorList>
    </citation>
    <scope>NUCLEOTIDE SEQUENCE</scope>
    <source>
        <strain evidence="3">KEN8</strain>
        <tissue evidence="3">Leaf</tissue>
    </source>
</reference>
<evidence type="ECO:0000313" key="3">
    <source>
        <dbReference type="EMBL" id="KAL0372907.1"/>
    </source>
</evidence>
<dbReference type="PANTHER" id="PTHR10794:SF84">
    <property type="entry name" value="ESTERASE_LIPASE_THIOESTERASE FAMILY PROTEIN"/>
    <property type="match status" value="1"/>
</dbReference>
<dbReference type="EMBL" id="JACGWM010000005">
    <property type="protein sequence ID" value="KAL0372907.1"/>
    <property type="molecule type" value="Genomic_DNA"/>
</dbReference>
<dbReference type="InterPro" id="IPR029058">
    <property type="entry name" value="AB_hydrolase_fold"/>
</dbReference>
<dbReference type="Gene3D" id="3.40.50.1820">
    <property type="entry name" value="alpha/beta hydrolase"/>
    <property type="match status" value="1"/>
</dbReference>
<dbReference type="AlphaFoldDB" id="A0AAW2QYM1"/>
<gene>
    <name evidence="3" type="ORF">Scaly_0972300</name>
</gene>
<sequence length="519" mass="56694">MVGAYASFGCATPLSTSLRHLSHLSSTLTPSKPHQFSALRATATIAAAKMPGSSSKSHPSLEVIGGAVNTFLPAFKTLHLPYVPYPFIGWNCHVETIFAAFFRSLPDVRFRRECLRTRDDGAVALDWVSGDDRNLPSNSPVLILLPGLTGGSEDTYVRHMLLRGRSKGWRVVVFNSRGCGNSPVTTAQFYSASFLGDISEVVEHVGNRYPIANLYAVGWSLGANILSDMWASLSSKFSIMLCSIQLLDACSSRKWTLSVLYCNESFSCPLAGAISLCNPFNLIIADEDFRKGFNIVYDKALANALCKIFRRHALLFEDIGGEFNIPLAANAKSVREFDDGLTRVSFGFKSVDDYYSNSSSSDSIKNVSIPLLCIQAENDPIAPSRGIPREDIQKNPNCMLIVTPKGGHLGWVAGGEAPLGAPWTDPIVMDFLEHLEQARVSSFVTTSTSLEDANVTGTLHQVESAKLGNCHCSESFSLPRVPLLVSSPEGGQNQHHMRGKYFKGRFTSFSALEFGWDIR</sequence>
<comment type="similarity">
    <text evidence="1">Belongs to the AB hydrolase superfamily. AB hydrolase 4 family.</text>
</comment>
<dbReference type="GO" id="GO:0047372">
    <property type="term" value="F:monoacylglycerol lipase activity"/>
    <property type="evidence" value="ECO:0007669"/>
    <property type="project" value="TreeGrafter"/>
</dbReference>
<name>A0AAW2QYM1_9LAMI</name>
<dbReference type="InterPro" id="IPR000952">
    <property type="entry name" value="AB_hydrolase_4_CS"/>
</dbReference>
<dbReference type="InterPro" id="IPR050960">
    <property type="entry name" value="AB_hydrolase_4_sf"/>
</dbReference>
<dbReference type="InterPro" id="IPR000073">
    <property type="entry name" value="AB_hydrolase_1"/>
</dbReference>
<dbReference type="Pfam" id="PF00561">
    <property type="entry name" value="Abhydrolase_1"/>
    <property type="match status" value="1"/>
</dbReference>